<dbReference type="AlphaFoldDB" id="A0A7S1ZAU3"/>
<gene>
    <name evidence="4" type="ORF">OSIN01602_LOCUS6891</name>
</gene>
<dbReference type="SUPFAM" id="SSF48452">
    <property type="entry name" value="TPR-like"/>
    <property type="match status" value="2"/>
</dbReference>
<accession>A0A7S1ZAU3</accession>
<dbReference type="InterPro" id="IPR011990">
    <property type="entry name" value="TPR-like_helical_dom_sf"/>
</dbReference>
<dbReference type="EMBL" id="HBGO01012411">
    <property type="protein sequence ID" value="CAD9333003.1"/>
    <property type="molecule type" value="Transcribed_RNA"/>
</dbReference>
<evidence type="ECO:0000256" key="1">
    <source>
        <dbReference type="ARBA" id="ARBA00022737"/>
    </source>
</evidence>
<keyword evidence="2 3" id="KW-0802">TPR repeat</keyword>
<dbReference type="Pfam" id="PF13181">
    <property type="entry name" value="TPR_8"/>
    <property type="match status" value="2"/>
</dbReference>
<evidence type="ECO:0000256" key="3">
    <source>
        <dbReference type="PROSITE-ProRule" id="PRU00339"/>
    </source>
</evidence>
<reference evidence="4" key="1">
    <citation type="submission" date="2021-01" db="EMBL/GenBank/DDBJ databases">
        <authorList>
            <person name="Corre E."/>
            <person name="Pelletier E."/>
            <person name="Niang G."/>
            <person name="Scheremetjew M."/>
            <person name="Finn R."/>
            <person name="Kale V."/>
            <person name="Holt S."/>
            <person name="Cochrane G."/>
            <person name="Meng A."/>
            <person name="Brown T."/>
            <person name="Cohen L."/>
        </authorList>
    </citation>
    <scope>NUCLEOTIDE SEQUENCE</scope>
    <source>
        <strain evidence="4">Grunow 1884</strain>
    </source>
</reference>
<dbReference type="PANTHER" id="PTHR45641">
    <property type="entry name" value="TETRATRICOPEPTIDE REPEAT PROTEIN (AFU_ORTHOLOGUE AFUA_6G03870)"/>
    <property type="match status" value="1"/>
</dbReference>
<proteinExistence type="predicted"/>
<evidence type="ECO:0000313" key="4">
    <source>
        <dbReference type="EMBL" id="CAD9333003.1"/>
    </source>
</evidence>
<dbReference type="PROSITE" id="PS50005">
    <property type="entry name" value="TPR"/>
    <property type="match status" value="1"/>
</dbReference>
<evidence type="ECO:0008006" key="5">
    <source>
        <dbReference type="Google" id="ProtNLM"/>
    </source>
</evidence>
<evidence type="ECO:0000256" key="2">
    <source>
        <dbReference type="ARBA" id="ARBA00022803"/>
    </source>
</evidence>
<protein>
    <recommendedName>
        <fullName evidence="5">MalT-like TPR region domain-containing protein</fullName>
    </recommendedName>
</protein>
<feature type="repeat" description="TPR" evidence="3">
    <location>
        <begin position="146"/>
        <end position="179"/>
    </location>
</feature>
<organism evidence="4">
    <name type="scientific">Trieres chinensis</name>
    <name type="common">Marine centric diatom</name>
    <name type="synonym">Odontella sinensis</name>
    <dbReference type="NCBI Taxonomy" id="1514140"/>
    <lineage>
        <taxon>Eukaryota</taxon>
        <taxon>Sar</taxon>
        <taxon>Stramenopiles</taxon>
        <taxon>Ochrophyta</taxon>
        <taxon>Bacillariophyta</taxon>
        <taxon>Mediophyceae</taxon>
        <taxon>Biddulphiophycidae</taxon>
        <taxon>Eupodiscales</taxon>
        <taxon>Parodontellaceae</taxon>
        <taxon>Trieres</taxon>
    </lineage>
</organism>
<dbReference type="InterPro" id="IPR019734">
    <property type="entry name" value="TPR_rpt"/>
</dbReference>
<name>A0A7S1ZAU3_TRICV</name>
<dbReference type="PANTHER" id="PTHR45641:SF19">
    <property type="entry name" value="NEPHROCYSTIN-3"/>
    <property type="match status" value="1"/>
</dbReference>
<dbReference type="SMART" id="SM00028">
    <property type="entry name" value="TPR"/>
    <property type="match status" value="5"/>
</dbReference>
<dbReference type="Gene3D" id="1.25.40.10">
    <property type="entry name" value="Tetratricopeptide repeat domain"/>
    <property type="match status" value="3"/>
</dbReference>
<sequence>MVELAPVSPMIMSSTAHEISASACSEHVIPLMLNSIGAHYHMCGDLDSATMHYNVAIDRIFNTFGVDKPKHSSLKNDIEALISQEEILNEASRRFCEMASYAASATPIFDAPHELEQERTASLVASRALEIYVVPGCPTNERSYAPVILHNIGLIFYQQRDLSNAMNMFRLALESLPSSKKEMSILAQSIYHHLGQLYAFQGEFGEAIECFIQEATILHELIEGQTHDFNEDNFSLKISGHDDISELLKGKLEISYFSISKVYFESGLYSEAMICCEELLNFQQAANKSDALEILTTRYNIGRIHHKMNNFKLALHGCLSFVERGSLELGEKHEAILTALHHIGMIQYDANMILASAKTFVRCLAMRRDAYGEYHPKVAETMVELGMVKMEIGSLTCALTVFMRAYDVLNKVPQQDSACCAMVLSYIAQTHCLLSVDMDKALAYYQEVLAMLEDDTGGDNDETEARILSVIGRIYLDLDEVEKAMESFIAAERRKSCREVEFYNSTCVLPGIQYFNPCASVA</sequence>
<keyword evidence="1" id="KW-0677">Repeat</keyword>